<organism evidence="3 4">
    <name type="scientific">Aureimonas jatrophae</name>
    <dbReference type="NCBI Taxonomy" id="1166073"/>
    <lineage>
        <taxon>Bacteria</taxon>
        <taxon>Pseudomonadati</taxon>
        <taxon>Pseudomonadota</taxon>
        <taxon>Alphaproteobacteria</taxon>
        <taxon>Hyphomicrobiales</taxon>
        <taxon>Aurantimonadaceae</taxon>
        <taxon>Aureimonas</taxon>
    </lineage>
</organism>
<keyword evidence="4" id="KW-1185">Reference proteome</keyword>
<gene>
    <name evidence="3" type="ORF">SAMN05192530_102499</name>
</gene>
<dbReference type="GO" id="GO:0009103">
    <property type="term" value="P:lipopolysaccharide biosynthetic process"/>
    <property type="evidence" value="ECO:0007669"/>
    <property type="project" value="TreeGrafter"/>
</dbReference>
<name>A0A1H0FFN6_9HYPH</name>
<accession>A0A1H0FFN6</accession>
<dbReference type="Pfam" id="PF13439">
    <property type="entry name" value="Glyco_transf_4"/>
    <property type="match status" value="1"/>
</dbReference>
<feature type="domain" description="Glycosyltransferase subfamily 4-like N-terminal" evidence="2">
    <location>
        <begin position="76"/>
        <end position="162"/>
    </location>
</feature>
<sequence length="354" mass="37206">MSQGAGRRLVFAIPGDLSAPSGGYGYDRRMIEALRAMGWQVDVLGLPASFPFPSEQDLSHSADLFAALPDEALVLADGLAFGALPDLAGKEAHRLRLVALVHHPLALEDGLPPESAGHLRSSEREALRHARAVVTTSTTTGTCLVAEFGVAADRIHVAPPGTRVAADGPSRTDGTAEPRILCVAALIPRKDHAVLVDALASLRDRPWRCRIVGSDTADPDTARRVRERIAQAGLAERIVVAGAVDDIEAEYESADVFALPSRFEGYGMAFAEAMAHGLPVVGCAGGAVPEVVPAEAGFLVPPGDREGFATVLARLLADPSFRAQRSAGARDAARALPTWADSAAILSRTLESVR</sequence>
<dbReference type="STRING" id="1166073.SAMN05192530_102499"/>
<dbReference type="Gene3D" id="3.40.50.2000">
    <property type="entry name" value="Glycogen Phosphorylase B"/>
    <property type="match status" value="2"/>
</dbReference>
<dbReference type="GO" id="GO:0016757">
    <property type="term" value="F:glycosyltransferase activity"/>
    <property type="evidence" value="ECO:0007669"/>
    <property type="project" value="TreeGrafter"/>
</dbReference>
<dbReference type="SUPFAM" id="SSF53756">
    <property type="entry name" value="UDP-Glycosyltransferase/glycogen phosphorylase"/>
    <property type="match status" value="1"/>
</dbReference>
<dbReference type="InterPro" id="IPR028098">
    <property type="entry name" value="Glyco_trans_4-like_N"/>
</dbReference>
<dbReference type="PANTHER" id="PTHR46401:SF2">
    <property type="entry name" value="GLYCOSYLTRANSFERASE WBBK-RELATED"/>
    <property type="match status" value="1"/>
</dbReference>
<protein>
    <submittedName>
        <fullName evidence="3">Glycosyltransferase involved in cell wall bisynthesis</fullName>
    </submittedName>
</protein>
<dbReference type="AlphaFoldDB" id="A0A1H0FFN6"/>
<keyword evidence="1 3" id="KW-0808">Transferase</keyword>
<dbReference type="RefSeq" id="WP_244519501.1">
    <property type="nucleotide sequence ID" value="NZ_FNIT01000002.1"/>
</dbReference>
<evidence type="ECO:0000313" key="3">
    <source>
        <dbReference type="EMBL" id="SDN93513.1"/>
    </source>
</evidence>
<reference evidence="3 4" key="1">
    <citation type="submission" date="2016-10" db="EMBL/GenBank/DDBJ databases">
        <authorList>
            <person name="de Groot N.N."/>
        </authorList>
    </citation>
    <scope>NUCLEOTIDE SEQUENCE [LARGE SCALE GENOMIC DNA]</scope>
    <source>
        <strain evidence="4">L7-484,KACC 16230,DSM 25025</strain>
    </source>
</reference>
<evidence type="ECO:0000313" key="4">
    <source>
        <dbReference type="Proteomes" id="UP000198793"/>
    </source>
</evidence>
<dbReference type="EMBL" id="FNIT01000002">
    <property type="protein sequence ID" value="SDN93513.1"/>
    <property type="molecule type" value="Genomic_DNA"/>
</dbReference>
<dbReference type="CDD" id="cd03801">
    <property type="entry name" value="GT4_PimA-like"/>
    <property type="match status" value="1"/>
</dbReference>
<dbReference type="PANTHER" id="PTHR46401">
    <property type="entry name" value="GLYCOSYLTRANSFERASE WBBK-RELATED"/>
    <property type="match status" value="1"/>
</dbReference>
<evidence type="ECO:0000256" key="1">
    <source>
        <dbReference type="ARBA" id="ARBA00022679"/>
    </source>
</evidence>
<proteinExistence type="predicted"/>
<dbReference type="Pfam" id="PF13692">
    <property type="entry name" value="Glyco_trans_1_4"/>
    <property type="match status" value="1"/>
</dbReference>
<evidence type="ECO:0000259" key="2">
    <source>
        <dbReference type="Pfam" id="PF13439"/>
    </source>
</evidence>
<dbReference type="Proteomes" id="UP000198793">
    <property type="component" value="Unassembled WGS sequence"/>
</dbReference>